<proteinExistence type="predicted"/>
<protein>
    <submittedName>
        <fullName evidence="3">TadE/TadG family type IV pilus assembly protein</fullName>
    </submittedName>
</protein>
<dbReference type="RefSeq" id="WP_377377720.1">
    <property type="nucleotide sequence ID" value="NZ_JBHSSW010000009.1"/>
</dbReference>
<evidence type="ECO:0000256" key="1">
    <source>
        <dbReference type="SAM" id="Phobius"/>
    </source>
</evidence>
<dbReference type="EMBL" id="JBHSSW010000009">
    <property type="protein sequence ID" value="MFC6197997.1"/>
    <property type="molecule type" value="Genomic_DNA"/>
</dbReference>
<dbReference type="Proteomes" id="UP001596303">
    <property type="component" value="Unassembled WGS sequence"/>
</dbReference>
<keyword evidence="1" id="KW-1133">Transmembrane helix</keyword>
<evidence type="ECO:0000259" key="2">
    <source>
        <dbReference type="Pfam" id="PF07811"/>
    </source>
</evidence>
<feature type="domain" description="TadE-like" evidence="2">
    <location>
        <begin position="23"/>
        <end position="65"/>
    </location>
</feature>
<gene>
    <name evidence="3" type="ORF">ACFQDM_07905</name>
</gene>
<dbReference type="InterPro" id="IPR012495">
    <property type="entry name" value="TadE-like_dom"/>
</dbReference>
<keyword evidence="1" id="KW-0812">Transmembrane</keyword>
<reference evidence="4" key="1">
    <citation type="journal article" date="2019" name="Int. J. Syst. Evol. Microbiol.">
        <title>The Global Catalogue of Microorganisms (GCM) 10K type strain sequencing project: providing services to taxonomists for standard genome sequencing and annotation.</title>
        <authorList>
            <consortium name="The Broad Institute Genomics Platform"/>
            <consortium name="The Broad Institute Genome Sequencing Center for Infectious Disease"/>
            <person name="Wu L."/>
            <person name="Ma J."/>
        </authorList>
    </citation>
    <scope>NUCLEOTIDE SEQUENCE [LARGE SCALE GENOMIC DNA]</scope>
    <source>
        <strain evidence="4">CGMCC-1.15741</strain>
    </source>
</reference>
<comment type="caution">
    <text evidence="3">The sequence shown here is derived from an EMBL/GenBank/DDBJ whole genome shotgun (WGS) entry which is preliminary data.</text>
</comment>
<feature type="transmembrane region" description="Helical" evidence="1">
    <location>
        <begin position="29"/>
        <end position="49"/>
    </location>
</feature>
<dbReference type="Pfam" id="PF07811">
    <property type="entry name" value="TadE"/>
    <property type="match status" value="1"/>
</dbReference>
<keyword evidence="1" id="KW-0472">Membrane</keyword>
<evidence type="ECO:0000313" key="4">
    <source>
        <dbReference type="Proteomes" id="UP001596303"/>
    </source>
</evidence>
<name>A0ABW1S8J6_9PROT</name>
<evidence type="ECO:0000313" key="3">
    <source>
        <dbReference type="EMBL" id="MFC6197997.1"/>
    </source>
</evidence>
<keyword evidence="4" id="KW-1185">Reference proteome</keyword>
<sequence>MGSEGDMLGKYRKCFSVIKDRRGVSAVEFALVIPILLYLFSATIGYGLLFMTSISVHQLGADAARATIGGLSLEEKTALVKAHLLNNATDYILLEPENVVFSLNYDEKTQVTVLDVLYQPEHHPLEIFEGILPMPEDPFRVRQSISEHG</sequence>
<organism evidence="3 4">
    <name type="scientific">Ponticaulis profundi</name>
    <dbReference type="NCBI Taxonomy" id="2665222"/>
    <lineage>
        <taxon>Bacteria</taxon>
        <taxon>Pseudomonadati</taxon>
        <taxon>Pseudomonadota</taxon>
        <taxon>Alphaproteobacteria</taxon>
        <taxon>Hyphomonadales</taxon>
        <taxon>Hyphomonadaceae</taxon>
        <taxon>Ponticaulis</taxon>
    </lineage>
</organism>
<accession>A0ABW1S8J6</accession>